<dbReference type="InterPro" id="IPR026893">
    <property type="entry name" value="Tyr/Ser_Pase_IphP-type"/>
</dbReference>
<evidence type="ECO:0000313" key="2">
    <source>
        <dbReference type="EMBL" id="TCU62203.1"/>
    </source>
</evidence>
<keyword evidence="3" id="KW-1185">Reference proteome</keyword>
<evidence type="ECO:0000313" key="3">
    <source>
        <dbReference type="Proteomes" id="UP000295773"/>
    </source>
</evidence>
<dbReference type="InterPro" id="IPR016130">
    <property type="entry name" value="Tyr_Pase_AS"/>
</dbReference>
<dbReference type="EMBL" id="SMBP01000005">
    <property type="protein sequence ID" value="TCU62203.1"/>
    <property type="molecule type" value="Genomic_DNA"/>
</dbReference>
<dbReference type="Pfam" id="PF13350">
    <property type="entry name" value="Y_phosphatase3"/>
    <property type="match status" value="1"/>
</dbReference>
<gene>
    <name evidence="2" type="ORF">EDD61_1059</name>
</gene>
<dbReference type="SUPFAM" id="SSF52799">
    <property type="entry name" value="(Phosphotyrosine protein) phosphatases II"/>
    <property type="match status" value="1"/>
</dbReference>
<name>A0A4R3TIV6_9FIRM</name>
<organism evidence="2 3">
    <name type="scientific">Longicatena caecimuris</name>
    <dbReference type="NCBI Taxonomy" id="1796635"/>
    <lineage>
        <taxon>Bacteria</taxon>
        <taxon>Bacillati</taxon>
        <taxon>Bacillota</taxon>
        <taxon>Erysipelotrichia</taxon>
        <taxon>Erysipelotrichales</taxon>
        <taxon>Erysipelotrichaceae</taxon>
        <taxon>Longicatena</taxon>
    </lineage>
</organism>
<reference evidence="2 3" key="1">
    <citation type="submission" date="2019-03" db="EMBL/GenBank/DDBJ databases">
        <title>Genomic Encyclopedia of Type Strains, Phase IV (KMG-IV): sequencing the most valuable type-strain genomes for metagenomic binning, comparative biology and taxonomic classification.</title>
        <authorList>
            <person name="Goeker M."/>
        </authorList>
    </citation>
    <scope>NUCLEOTIDE SEQUENCE [LARGE SCALE GENOMIC DNA]</scope>
    <source>
        <strain evidence="2 3">DSM 29481</strain>
    </source>
</reference>
<dbReference type="PROSITE" id="PS00383">
    <property type="entry name" value="TYR_PHOSPHATASE_1"/>
    <property type="match status" value="1"/>
</dbReference>
<dbReference type="PANTHER" id="PTHR31126">
    <property type="entry name" value="TYROSINE-PROTEIN PHOSPHATASE"/>
    <property type="match status" value="1"/>
</dbReference>
<accession>A0A4R3TIV6</accession>
<dbReference type="PANTHER" id="PTHR31126:SF1">
    <property type="entry name" value="TYROSINE SPECIFIC PROTEIN PHOSPHATASES DOMAIN-CONTAINING PROTEIN"/>
    <property type="match status" value="1"/>
</dbReference>
<comment type="caution">
    <text evidence="2">The sequence shown here is derived from an EMBL/GenBank/DDBJ whole genome shotgun (WGS) entry which is preliminary data.</text>
</comment>
<dbReference type="RefSeq" id="WP_132224148.1">
    <property type="nucleotide sequence ID" value="NZ_JANKBG010000006.1"/>
</dbReference>
<comment type="similarity">
    <text evidence="1">Belongs to the protein-tyrosine phosphatase family.</text>
</comment>
<dbReference type="GO" id="GO:0004721">
    <property type="term" value="F:phosphoprotein phosphatase activity"/>
    <property type="evidence" value="ECO:0007669"/>
    <property type="project" value="InterPro"/>
</dbReference>
<dbReference type="Gene3D" id="3.90.190.10">
    <property type="entry name" value="Protein tyrosine phosphatase superfamily"/>
    <property type="match status" value="1"/>
</dbReference>
<dbReference type="InterPro" id="IPR029021">
    <property type="entry name" value="Prot-tyrosine_phosphatase-like"/>
</dbReference>
<dbReference type="Proteomes" id="UP000295773">
    <property type="component" value="Unassembled WGS sequence"/>
</dbReference>
<sequence length="315" mass="36590">MELRYEDGWLLEMDADAGVYDVYDEKRCLLQQVTGNQRHLLSGNNKRPMLYIRKGKQTFVVKPRALPDTGVVNFRDLGGYVNRDGQQVRYDCFYRSAPLCDLQKEHVEYLQQLHIQHILDLRSDMERKGKEDIHLPEAKYHPISAITFDQGIDVKGSFDFATLLQQVDVTLLKNMMMQVYTKLPFDNPAYRLLVQVVLEEEVPVLFHCSAGKDRTGFGAALLLLLLDVDEETILNDYVLSNQYRKKENAKIYAQVAASQTDVEAVMGVQKQYLRAALQAIKQRYQTYEAYFQAEFGIDETQRKHLKQRYLYPLNM</sequence>
<evidence type="ECO:0000256" key="1">
    <source>
        <dbReference type="ARBA" id="ARBA00009580"/>
    </source>
</evidence>
<dbReference type="AlphaFoldDB" id="A0A4R3TIV6"/>
<proteinExistence type="inferred from homology"/>
<protein>
    <submittedName>
        <fullName evidence="2">Protein-tyrosine phosphatase</fullName>
    </submittedName>
</protein>